<keyword evidence="4" id="KW-1185">Reference proteome</keyword>
<feature type="coiled-coil region" evidence="2">
    <location>
        <begin position="219"/>
        <end position="246"/>
    </location>
</feature>
<proteinExistence type="predicted"/>
<dbReference type="RefSeq" id="WP_151866142.1">
    <property type="nucleotide sequence ID" value="NZ_WBZB01000034.1"/>
</dbReference>
<comment type="caution">
    <text evidence="3">The sequence shown here is derived from an EMBL/GenBank/DDBJ whole genome shotgun (WGS) entry which is preliminary data.</text>
</comment>
<dbReference type="EMBL" id="WBZB01000034">
    <property type="protein sequence ID" value="KAB3529253.1"/>
    <property type="molecule type" value="Genomic_DNA"/>
</dbReference>
<dbReference type="InterPro" id="IPR019734">
    <property type="entry name" value="TPR_rpt"/>
</dbReference>
<gene>
    <name evidence="3" type="ORF">F8153_09605</name>
</gene>
<dbReference type="Pfam" id="PF13181">
    <property type="entry name" value="TPR_8"/>
    <property type="match status" value="3"/>
</dbReference>
<dbReference type="OrthoDB" id="1737781at2"/>
<evidence type="ECO:0000313" key="3">
    <source>
        <dbReference type="EMBL" id="KAB3529253.1"/>
    </source>
</evidence>
<evidence type="ECO:0000256" key="2">
    <source>
        <dbReference type="SAM" id="Coils"/>
    </source>
</evidence>
<feature type="repeat" description="TPR" evidence="1">
    <location>
        <begin position="147"/>
        <end position="180"/>
    </location>
</feature>
<evidence type="ECO:0000313" key="4">
    <source>
        <dbReference type="Proteomes" id="UP000465601"/>
    </source>
</evidence>
<dbReference type="SUPFAM" id="SSF81901">
    <property type="entry name" value="HCP-like"/>
    <property type="match status" value="1"/>
</dbReference>
<dbReference type="GO" id="GO:0031145">
    <property type="term" value="P:anaphase-promoting complex-dependent catabolic process"/>
    <property type="evidence" value="ECO:0007669"/>
    <property type="project" value="TreeGrafter"/>
</dbReference>
<keyword evidence="2" id="KW-0175">Coiled coil</keyword>
<dbReference type="Proteomes" id="UP000465601">
    <property type="component" value="Unassembled WGS sequence"/>
</dbReference>
<protein>
    <submittedName>
        <fullName evidence="3">Tetratricopeptide repeat protein</fullName>
    </submittedName>
</protein>
<keyword evidence="1" id="KW-0802">TPR repeat</keyword>
<feature type="repeat" description="TPR" evidence="1">
    <location>
        <begin position="80"/>
        <end position="113"/>
    </location>
</feature>
<dbReference type="AlphaFoldDB" id="A0A833HNC7"/>
<sequence>MVYERIKNYREAEKYILEAEKRINSETSPETLIELYYTAGIIYYDYGAYGKEHIEHEKEYFIKALGVKDLNEEWTSTYYSHIYYKLGSLYSQLGDYKETIRYYLLSYNLDEDKSMYYPIFYNYTHAKDFENANKYLQLIKETHGENFSYFLAMAHYYTEVGDYDEAYKYFEKAKEIAVDSVIFQYHLRIANYYEKTGNVEKAKVHYMELLKNNSYSILDKNVQEKIQKYNIDVKKYERMIEKEREKNYKKKIL</sequence>
<dbReference type="PANTHER" id="PTHR12558">
    <property type="entry name" value="CELL DIVISION CYCLE 16,23,27"/>
    <property type="match status" value="1"/>
</dbReference>
<accession>A0A833HNC7</accession>
<dbReference type="GO" id="GO:0016567">
    <property type="term" value="P:protein ubiquitination"/>
    <property type="evidence" value="ECO:0007669"/>
    <property type="project" value="TreeGrafter"/>
</dbReference>
<reference evidence="3 4" key="1">
    <citation type="submission" date="2019-10" db="EMBL/GenBank/DDBJ databases">
        <title>Alkaliphilus serpentinus sp. nov. and Alkaliphilus pronyensis sp. nov., two novel anaerobic alkaliphilic species isolated from the serpentinized-hosted hydrothermal field of the Prony Bay (New Caledonia).</title>
        <authorList>
            <person name="Postec A."/>
        </authorList>
    </citation>
    <scope>NUCLEOTIDE SEQUENCE [LARGE SCALE GENOMIC DNA]</scope>
    <source>
        <strain evidence="3 4">LacT</strain>
    </source>
</reference>
<dbReference type="Gene3D" id="1.25.40.10">
    <property type="entry name" value="Tetratricopeptide repeat domain"/>
    <property type="match status" value="2"/>
</dbReference>
<name>A0A833HNC7_9FIRM</name>
<dbReference type="SMART" id="SM00028">
    <property type="entry name" value="TPR"/>
    <property type="match status" value="3"/>
</dbReference>
<dbReference type="PANTHER" id="PTHR12558:SF45">
    <property type="entry name" value="CHROMOSOME UNDETERMINED SCAFFOLD_12, WHOLE GENOME SHOTGUN SEQUENCE"/>
    <property type="match status" value="1"/>
</dbReference>
<organism evidence="3 4">
    <name type="scientific">Alkaliphilus serpentinus</name>
    <dbReference type="NCBI Taxonomy" id="1482731"/>
    <lineage>
        <taxon>Bacteria</taxon>
        <taxon>Bacillati</taxon>
        <taxon>Bacillota</taxon>
        <taxon>Clostridia</taxon>
        <taxon>Peptostreptococcales</taxon>
        <taxon>Natronincolaceae</taxon>
        <taxon>Alkaliphilus</taxon>
    </lineage>
</organism>
<dbReference type="PROSITE" id="PS50005">
    <property type="entry name" value="TPR"/>
    <property type="match status" value="2"/>
</dbReference>
<evidence type="ECO:0000256" key="1">
    <source>
        <dbReference type="PROSITE-ProRule" id="PRU00339"/>
    </source>
</evidence>
<dbReference type="GO" id="GO:0051301">
    <property type="term" value="P:cell division"/>
    <property type="evidence" value="ECO:0007669"/>
    <property type="project" value="TreeGrafter"/>
</dbReference>
<dbReference type="InterPro" id="IPR011990">
    <property type="entry name" value="TPR-like_helical_dom_sf"/>
</dbReference>